<dbReference type="SMART" id="SM00266">
    <property type="entry name" value="CAD"/>
    <property type="match status" value="1"/>
</dbReference>
<sequence length="576" mass="64668">MRAAPSGTNWQTRELGSHWEEIVGDTRRQWSSVGRERRAWGEVVAGELVGRRRAEGEGKEKLGVPQNENVSVVLESDGTQVEDGEYFKTLANNTILLLLRHGERWCPTGVDIIRAGNIFTASTSTLTSTRTQRQSDFNDDNNDASQRMPAISAIPKIVCETIHALELHDETPSWKIMDNKGRVTVVLHWDQRSSTSSQAQQQQKGQDVQTSKYSPTKKTDLSGSQRPPLVIQTSLDNLNYGGKLGHLAADVGPSRYTSPHITVINHDDMVRERDYFFISSSFHSVEPIHARFPGRLVKQGTNSFDSTTIHIHTPECSNHIHQPVVRNGSPVNGADGGASGECDFHCCALHEEGRRIAVHKSVATSPIQDAQHQQYQQQHHHPHPQQQPPPQQQQTQTQTSSPQPPSSLSDGTRRTGLSKGHVRFCDTADEESSSRLAGNSASGFNLHHHHNHHQEHDSSESETENTIMEDEIVTSEKFLLLIDQLTVDQKHLSIKDIGIILERLSSKILDVERLDRESESEECYNWTIKAIIRGDVLRELGVIYNGNYYAISEHPGYKEESEENNEDNEEEEEDRL</sequence>
<reference evidence="5 6" key="1">
    <citation type="submission" date="2015-07" db="EMBL/GenBank/DDBJ databases">
        <title>The genome of Eufriesea mexicana.</title>
        <authorList>
            <person name="Pan H."/>
            <person name="Kapheim K."/>
        </authorList>
    </citation>
    <scope>NUCLEOTIDE SEQUENCE [LARGE SCALE GENOMIC DNA]</scope>
    <source>
        <strain evidence="5">0111107269</strain>
        <tissue evidence="5">Whole body</tissue>
    </source>
</reference>
<dbReference type="PANTHER" id="PTHR12306">
    <property type="entry name" value="CELL DEATH ACTIVATOR CIDE"/>
    <property type="match status" value="1"/>
</dbReference>
<dbReference type="PROSITE" id="PS51135">
    <property type="entry name" value="CIDE_N"/>
    <property type="match status" value="1"/>
</dbReference>
<dbReference type="InterPro" id="IPR003508">
    <property type="entry name" value="CIDE-N_dom"/>
</dbReference>
<feature type="region of interest" description="Disordered" evidence="3">
    <location>
        <begin position="194"/>
        <end position="228"/>
    </location>
</feature>
<name>A0A310SH31_9HYME</name>
<feature type="domain" description="CIDE-N" evidence="4">
    <location>
        <begin position="26"/>
        <end position="107"/>
    </location>
</feature>
<gene>
    <name evidence="5" type="ORF">WN48_06757</name>
</gene>
<dbReference type="SUPFAM" id="SSF54277">
    <property type="entry name" value="CAD &amp; PB1 domains"/>
    <property type="match status" value="1"/>
</dbReference>
<protein>
    <recommendedName>
        <fullName evidence="4">CIDE-N domain-containing protein</fullName>
    </recommendedName>
</protein>
<keyword evidence="1 2" id="KW-0053">Apoptosis</keyword>
<feature type="compositionally biased region" description="Polar residues" evidence="3">
    <location>
        <begin position="212"/>
        <end position="228"/>
    </location>
</feature>
<evidence type="ECO:0000313" key="6">
    <source>
        <dbReference type="Proteomes" id="UP000250275"/>
    </source>
</evidence>
<dbReference type="Proteomes" id="UP000250275">
    <property type="component" value="Unassembled WGS sequence"/>
</dbReference>
<feature type="region of interest" description="Disordered" evidence="3">
    <location>
        <begin position="362"/>
        <end position="465"/>
    </location>
</feature>
<dbReference type="Pfam" id="PF02017">
    <property type="entry name" value="CIDE-N"/>
    <property type="match status" value="1"/>
</dbReference>
<dbReference type="AlphaFoldDB" id="A0A310SH31"/>
<feature type="compositionally biased region" description="Low complexity" evidence="3">
    <location>
        <begin position="392"/>
        <end position="401"/>
    </location>
</feature>
<proteinExistence type="predicted"/>
<feature type="compositionally biased region" description="Acidic residues" evidence="3">
    <location>
        <begin position="560"/>
        <end position="576"/>
    </location>
</feature>
<dbReference type="SUPFAM" id="SSF81995">
    <property type="entry name" value="beta-sandwich domain of Sec23/24"/>
    <property type="match status" value="1"/>
</dbReference>
<dbReference type="Gene3D" id="3.10.20.10">
    <property type="match status" value="1"/>
</dbReference>
<dbReference type="PANTHER" id="PTHR12306:SF22">
    <property type="entry name" value="DNAATION FACTOR-RELATED PROTEIN 2, ISOFORM B"/>
    <property type="match status" value="1"/>
</dbReference>
<dbReference type="EMBL" id="KQ759910">
    <property type="protein sequence ID" value="OAD61987.1"/>
    <property type="molecule type" value="Genomic_DNA"/>
</dbReference>
<dbReference type="GO" id="GO:0042981">
    <property type="term" value="P:regulation of apoptotic process"/>
    <property type="evidence" value="ECO:0007669"/>
    <property type="project" value="TreeGrafter"/>
</dbReference>
<feature type="region of interest" description="Disordered" evidence="3">
    <location>
        <begin position="125"/>
        <end position="148"/>
    </location>
</feature>
<dbReference type="OrthoDB" id="6475906at2759"/>
<evidence type="ECO:0000259" key="4">
    <source>
        <dbReference type="PROSITE" id="PS51135"/>
    </source>
</evidence>
<evidence type="ECO:0000256" key="2">
    <source>
        <dbReference type="PROSITE-ProRule" id="PRU00447"/>
    </source>
</evidence>
<feature type="region of interest" description="Disordered" evidence="3">
    <location>
        <begin position="553"/>
        <end position="576"/>
    </location>
</feature>
<feature type="compositionally biased region" description="Low complexity" evidence="3">
    <location>
        <begin position="194"/>
        <end position="211"/>
    </location>
</feature>
<evidence type="ECO:0000256" key="3">
    <source>
        <dbReference type="SAM" id="MobiDB-lite"/>
    </source>
</evidence>
<dbReference type="GO" id="GO:0006915">
    <property type="term" value="P:apoptotic process"/>
    <property type="evidence" value="ECO:0007669"/>
    <property type="project" value="UniProtKB-UniRule"/>
</dbReference>
<feature type="compositionally biased region" description="Polar residues" evidence="3">
    <location>
        <begin position="434"/>
        <end position="443"/>
    </location>
</feature>
<accession>A0A310SH31</accession>
<organism evidence="5 6">
    <name type="scientific">Eufriesea mexicana</name>
    <dbReference type="NCBI Taxonomy" id="516756"/>
    <lineage>
        <taxon>Eukaryota</taxon>
        <taxon>Metazoa</taxon>
        <taxon>Ecdysozoa</taxon>
        <taxon>Arthropoda</taxon>
        <taxon>Hexapoda</taxon>
        <taxon>Insecta</taxon>
        <taxon>Pterygota</taxon>
        <taxon>Neoptera</taxon>
        <taxon>Endopterygota</taxon>
        <taxon>Hymenoptera</taxon>
        <taxon>Apocrita</taxon>
        <taxon>Aculeata</taxon>
        <taxon>Apoidea</taxon>
        <taxon>Anthophila</taxon>
        <taxon>Apidae</taxon>
        <taxon>Eufriesea</taxon>
    </lineage>
</organism>
<feature type="compositionally biased region" description="Low complexity" evidence="3">
    <location>
        <begin position="125"/>
        <end position="135"/>
    </location>
</feature>
<evidence type="ECO:0000256" key="1">
    <source>
        <dbReference type="ARBA" id="ARBA00022703"/>
    </source>
</evidence>
<keyword evidence="6" id="KW-1185">Reference proteome</keyword>
<evidence type="ECO:0000313" key="5">
    <source>
        <dbReference type="EMBL" id="OAD61987.1"/>
    </source>
</evidence>